<dbReference type="Proteomes" id="UP001153620">
    <property type="component" value="Chromosome 2"/>
</dbReference>
<reference evidence="1" key="1">
    <citation type="submission" date="2022-01" db="EMBL/GenBank/DDBJ databases">
        <authorList>
            <person name="King R."/>
        </authorList>
    </citation>
    <scope>NUCLEOTIDE SEQUENCE</scope>
</reference>
<sequence>MSDDQGRLKHRRDLRSFYSFHKSPAPQSMSNIHRLYFRSKSEMR</sequence>
<evidence type="ECO:0000313" key="1">
    <source>
        <dbReference type="EMBL" id="CAG9804401.1"/>
    </source>
</evidence>
<dbReference type="EMBL" id="OU895878">
    <property type="protein sequence ID" value="CAG9804401.1"/>
    <property type="molecule type" value="Genomic_DNA"/>
</dbReference>
<evidence type="ECO:0000313" key="2">
    <source>
        <dbReference type="Proteomes" id="UP001153620"/>
    </source>
</evidence>
<keyword evidence="2" id="KW-1185">Reference proteome</keyword>
<name>A0A9N9WSP8_9DIPT</name>
<accession>A0A9N9WSP8</accession>
<gene>
    <name evidence="1" type="ORF">CHIRRI_LOCUS7290</name>
</gene>
<reference evidence="1" key="2">
    <citation type="submission" date="2022-10" db="EMBL/GenBank/DDBJ databases">
        <authorList>
            <consortium name="ENA_rothamsted_submissions"/>
            <consortium name="culmorum"/>
            <person name="King R."/>
        </authorList>
    </citation>
    <scope>NUCLEOTIDE SEQUENCE</scope>
</reference>
<organism evidence="1 2">
    <name type="scientific">Chironomus riparius</name>
    <dbReference type="NCBI Taxonomy" id="315576"/>
    <lineage>
        <taxon>Eukaryota</taxon>
        <taxon>Metazoa</taxon>
        <taxon>Ecdysozoa</taxon>
        <taxon>Arthropoda</taxon>
        <taxon>Hexapoda</taxon>
        <taxon>Insecta</taxon>
        <taxon>Pterygota</taxon>
        <taxon>Neoptera</taxon>
        <taxon>Endopterygota</taxon>
        <taxon>Diptera</taxon>
        <taxon>Nematocera</taxon>
        <taxon>Chironomoidea</taxon>
        <taxon>Chironomidae</taxon>
        <taxon>Chironominae</taxon>
        <taxon>Chironomus</taxon>
    </lineage>
</organism>
<dbReference type="AlphaFoldDB" id="A0A9N9WSP8"/>
<protein>
    <submittedName>
        <fullName evidence="1">Uncharacterized protein</fullName>
    </submittedName>
</protein>
<proteinExistence type="predicted"/>